<name>A0ACB9YP34_9PEZI</name>
<gene>
    <name evidence="1" type="ORF">F4820DRAFT_452510</name>
</gene>
<sequence>MFDLIPKLLSSVASFLFPLFASYKALKTSDPAQLTPWLMYWSVLSCALLVESWTEFVLVWVPFYSYLRLFFLLYLVLPQTQGARLLYEAYLHPYLEENEAAIEDFIASAHDRLKAAGMAYLKRAIEMLRTQVLGMPPREEEEETRAAAAPQGYTQALLARFSVPAARWAADNAGTAGQDFFSILAGAVGAATGSKGASATSASASASADSTATLIPESVGGAEDKIHFIAAQKERLAFMMGALDKEARQLERSEEERKAAEQARRELRPGSMSLDGQELSRPPSGHSVWSGLSGLSKSRSEVDFEKIDAESGAEEDDSSLRRRTAAAEPSAAAARSGWSFLGWGTVTTGTPQPQPQLQPEPQPEPDSGHSSGVQT</sequence>
<protein>
    <submittedName>
        <fullName evidence="1">TB2/DP1, HVA22 family-domain-containing protein</fullName>
    </submittedName>
</protein>
<proteinExistence type="predicted"/>
<reference evidence="1 2" key="1">
    <citation type="journal article" date="2022" name="New Phytol.">
        <title>Ecological generalism drives hyperdiversity of secondary metabolite gene clusters in xylarialean endophytes.</title>
        <authorList>
            <person name="Franco M.E.E."/>
            <person name="Wisecaver J.H."/>
            <person name="Arnold A.E."/>
            <person name="Ju Y.M."/>
            <person name="Slot J.C."/>
            <person name="Ahrendt S."/>
            <person name="Moore L.P."/>
            <person name="Eastman K.E."/>
            <person name="Scott K."/>
            <person name="Konkel Z."/>
            <person name="Mondo S.J."/>
            <person name="Kuo A."/>
            <person name="Hayes R.D."/>
            <person name="Haridas S."/>
            <person name="Andreopoulos B."/>
            <person name="Riley R."/>
            <person name="LaButti K."/>
            <person name="Pangilinan J."/>
            <person name="Lipzen A."/>
            <person name="Amirebrahimi M."/>
            <person name="Yan J."/>
            <person name="Adam C."/>
            <person name="Keymanesh K."/>
            <person name="Ng V."/>
            <person name="Louie K."/>
            <person name="Northen T."/>
            <person name="Drula E."/>
            <person name="Henrissat B."/>
            <person name="Hsieh H.M."/>
            <person name="Youens-Clark K."/>
            <person name="Lutzoni F."/>
            <person name="Miadlikowska J."/>
            <person name="Eastwood D.C."/>
            <person name="Hamelin R.C."/>
            <person name="Grigoriev I.V."/>
            <person name="U'Ren J.M."/>
        </authorList>
    </citation>
    <scope>NUCLEOTIDE SEQUENCE [LARGE SCALE GENOMIC DNA]</scope>
    <source>
        <strain evidence="1 2">CBS 119005</strain>
    </source>
</reference>
<evidence type="ECO:0000313" key="1">
    <source>
        <dbReference type="EMBL" id="KAI4860876.1"/>
    </source>
</evidence>
<comment type="caution">
    <text evidence="1">The sequence shown here is derived from an EMBL/GenBank/DDBJ whole genome shotgun (WGS) entry which is preliminary data.</text>
</comment>
<organism evidence="1 2">
    <name type="scientific">Hypoxylon rubiginosum</name>
    <dbReference type="NCBI Taxonomy" id="110542"/>
    <lineage>
        <taxon>Eukaryota</taxon>
        <taxon>Fungi</taxon>
        <taxon>Dikarya</taxon>
        <taxon>Ascomycota</taxon>
        <taxon>Pezizomycotina</taxon>
        <taxon>Sordariomycetes</taxon>
        <taxon>Xylariomycetidae</taxon>
        <taxon>Xylariales</taxon>
        <taxon>Hypoxylaceae</taxon>
        <taxon>Hypoxylon</taxon>
    </lineage>
</organism>
<dbReference type="EMBL" id="MU393570">
    <property type="protein sequence ID" value="KAI4860876.1"/>
    <property type="molecule type" value="Genomic_DNA"/>
</dbReference>
<accession>A0ACB9YP34</accession>
<evidence type="ECO:0000313" key="2">
    <source>
        <dbReference type="Proteomes" id="UP001497700"/>
    </source>
</evidence>
<keyword evidence="2" id="KW-1185">Reference proteome</keyword>
<dbReference type="Proteomes" id="UP001497700">
    <property type="component" value="Unassembled WGS sequence"/>
</dbReference>